<evidence type="ECO:0000256" key="9">
    <source>
        <dbReference type="SAM" id="MobiDB-lite"/>
    </source>
</evidence>
<keyword evidence="3" id="KW-0150">Chloroplast</keyword>
<keyword evidence="6" id="KW-0809">Transit peptide</keyword>
<feature type="region of interest" description="Disordered" evidence="9">
    <location>
        <begin position="108"/>
        <end position="127"/>
    </location>
</feature>
<dbReference type="GO" id="GO:0009507">
    <property type="term" value="C:chloroplast"/>
    <property type="evidence" value="ECO:0007669"/>
    <property type="project" value="UniProtKB-SubCell"/>
</dbReference>
<keyword evidence="8" id="KW-0443">Lipid metabolism</keyword>
<protein>
    <recommendedName>
        <fullName evidence="10">Fungal lipase-type domain-containing protein</fullName>
    </recommendedName>
</protein>
<evidence type="ECO:0000259" key="10">
    <source>
        <dbReference type="Pfam" id="PF01764"/>
    </source>
</evidence>
<evidence type="ECO:0000256" key="3">
    <source>
        <dbReference type="ARBA" id="ARBA00022528"/>
    </source>
</evidence>
<organism evidence="11 12">
    <name type="scientific">Zingiber officinale</name>
    <name type="common">Ginger</name>
    <name type="synonym">Amomum zingiber</name>
    <dbReference type="NCBI Taxonomy" id="94328"/>
    <lineage>
        <taxon>Eukaryota</taxon>
        <taxon>Viridiplantae</taxon>
        <taxon>Streptophyta</taxon>
        <taxon>Embryophyta</taxon>
        <taxon>Tracheophyta</taxon>
        <taxon>Spermatophyta</taxon>
        <taxon>Magnoliopsida</taxon>
        <taxon>Liliopsida</taxon>
        <taxon>Zingiberales</taxon>
        <taxon>Zingiberaceae</taxon>
        <taxon>Zingiber</taxon>
    </lineage>
</organism>
<keyword evidence="5" id="KW-0378">Hydrolase</keyword>
<evidence type="ECO:0000256" key="6">
    <source>
        <dbReference type="ARBA" id="ARBA00022946"/>
    </source>
</evidence>
<evidence type="ECO:0000256" key="2">
    <source>
        <dbReference type="ARBA" id="ARBA00010701"/>
    </source>
</evidence>
<dbReference type="GO" id="GO:0008970">
    <property type="term" value="F:phospholipase A1 activity"/>
    <property type="evidence" value="ECO:0007669"/>
    <property type="project" value="TreeGrafter"/>
</dbReference>
<name>A0A8J5GS13_ZINOF</name>
<dbReference type="PANTHER" id="PTHR31403">
    <property type="entry name" value="PHOSPHOLIPASE A1-IBETA2, CHLOROPLASTIC"/>
    <property type="match status" value="1"/>
</dbReference>
<dbReference type="InterPro" id="IPR029058">
    <property type="entry name" value="AB_hydrolase_fold"/>
</dbReference>
<dbReference type="Proteomes" id="UP000734854">
    <property type="component" value="Unassembled WGS sequence"/>
</dbReference>
<comment type="subcellular location">
    <subcellularLocation>
        <location evidence="1">Plastid</location>
        <location evidence="1">Chloroplast</location>
    </subcellularLocation>
</comment>
<dbReference type="GO" id="GO:0016042">
    <property type="term" value="P:lipid catabolic process"/>
    <property type="evidence" value="ECO:0007669"/>
    <property type="project" value="UniProtKB-KW"/>
</dbReference>
<comment type="similarity">
    <text evidence="2">Belongs to the AB hydrolase superfamily. Lipase family.</text>
</comment>
<dbReference type="CDD" id="cd00519">
    <property type="entry name" value="Lipase_3"/>
    <property type="match status" value="1"/>
</dbReference>
<gene>
    <name evidence="11" type="ORF">ZIOFF_029734</name>
</gene>
<evidence type="ECO:0000256" key="4">
    <source>
        <dbReference type="ARBA" id="ARBA00022640"/>
    </source>
</evidence>
<sequence length="651" mass="71944">MAHLLPPQIRPHPSNGSITDHLKHRILNDIAMLPKRSNSLVFKPRVRFPHRPSLYMYFKHFLPSTLHLASPSLAGDMATSRLAPASFAPPHRAALPRSSVTSATAVKSRRTPGMVAVTTPQPPHVEKRGAGGLALSDVWREIQGENDWAGMVEPLSPLLRDEIVRYGELVAACYRGFDLDPASGRYLNCKYGKRSLLREVGLPDSGYVVTRYVYATPDATGCSRWIGYVAVASDETVRRLGRRDVLVSFRGTVTQAEWLANFMSALQPARLDPSEPRAEVRVESGFLSLYTSDMSGCRFSEGSCREQLLAEVARLLGEYKEEEEVSVTVAGHSMGSALAMLLGYDLVELGLNRGGEVPVTVYSYGGPRVGNAGFRRRCEKLGLKVLRVANVNDPVTKLPGMFLNEASARRLPWGAGAGAYYTHFGVEVALDFFDVRNYPMCVHDIEAYLSLLKCPRVKKKKKQVVSSNNDADDGVVEVLMKMARRFLEEGRLDVILWRWLEAAMQVSNVYRALDSVLGQPFPFTSCRQGERMAQVQVIAVGWFIDHSSRAADFNASDLGDALLHVTFAGAIWDFLNSSHPIAYRALDSVLGQPFPFTSCRQGERMAQVQVIAVGWFIDHSSRAADFNASDLGDALLHVTFAGASFNCDKHY</sequence>
<proteinExistence type="inferred from homology"/>
<evidence type="ECO:0000256" key="5">
    <source>
        <dbReference type="ARBA" id="ARBA00022801"/>
    </source>
</evidence>
<keyword evidence="4" id="KW-0934">Plastid</keyword>
<keyword evidence="7" id="KW-0442">Lipid degradation</keyword>
<dbReference type="EMBL" id="JACMSC010000008">
    <property type="protein sequence ID" value="KAG6511657.1"/>
    <property type="molecule type" value="Genomic_DNA"/>
</dbReference>
<dbReference type="Gene3D" id="3.40.50.1820">
    <property type="entry name" value="alpha/beta hydrolase"/>
    <property type="match status" value="1"/>
</dbReference>
<dbReference type="SUPFAM" id="SSF53474">
    <property type="entry name" value="alpha/beta-Hydrolases"/>
    <property type="match status" value="1"/>
</dbReference>
<reference evidence="11 12" key="1">
    <citation type="submission" date="2020-08" db="EMBL/GenBank/DDBJ databases">
        <title>Plant Genome Project.</title>
        <authorList>
            <person name="Zhang R.-G."/>
        </authorList>
    </citation>
    <scope>NUCLEOTIDE SEQUENCE [LARGE SCALE GENOMIC DNA]</scope>
    <source>
        <tissue evidence="11">Rhizome</tissue>
    </source>
</reference>
<evidence type="ECO:0000256" key="7">
    <source>
        <dbReference type="ARBA" id="ARBA00022963"/>
    </source>
</evidence>
<evidence type="ECO:0000313" key="11">
    <source>
        <dbReference type="EMBL" id="KAG6511657.1"/>
    </source>
</evidence>
<dbReference type="AlphaFoldDB" id="A0A8J5GS13"/>
<feature type="domain" description="Fungal lipase-type" evidence="10">
    <location>
        <begin position="247"/>
        <end position="401"/>
    </location>
</feature>
<comment type="caution">
    <text evidence="11">The sequence shown here is derived from an EMBL/GenBank/DDBJ whole genome shotgun (WGS) entry which is preliminary data.</text>
</comment>
<dbReference type="Pfam" id="PF01764">
    <property type="entry name" value="Lipase_3"/>
    <property type="match status" value="1"/>
</dbReference>
<keyword evidence="12" id="KW-1185">Reference proteome</keyword>
<accession>A0A8J5GS13</accession>
<evidence type="ECO:0000313" key="12">
    <source>
        <dbReference type="Proteomes" id="UP000734854"/>
    </source>
</evidence>
<evidence type="ECO:0000256" key="1">
    <source>
        <dbReference type="ARBA" id="ARBA00004229"/>
    </source>
</evidence>
<evidence type="ECO:0000256" key="8">
    <source>
        <dbReference type="ARBA" id="ARBA00023098"/>
    </source>
</evidence>
<dbReference type="PANTHER" id="PTHR31403:SF4">
    <property type="entry name" value="PHOSPHOLIPASE A1-IALPHA2, CHLOROPLASTIC"/>
    <property type="match status" value="1"/>
</dbReference>
<dbReference type="InterPro" id="IPR002921">
    <property type="entry name" value="Fungal_lipase-type"/>
</dbReference>